<dbReference type="Gene3D" id="3.50.80.20">
    <property type="entry name" value="D-Ala-D-Ala carboxypeptidase C, peptidase S13"/>
    <property type="match status" value="1"/>
</dbReference>
<dbReference type="NCBIfam" id="TIGR00666">
    <property type="entry name" value="PBP4"/>
    <property type="match status" value="1"/>
</dbReference>
<accession>A0A2J8I2S5</accession>
<evidence type="ECO:0000313" key="3">
    <source>
        <dbReference type="EMBL" id="PNI04842.1"/>
    </source>
</evidence>
<dbReference type="NCBIfam" id="NF008322">
    <property type="entry name" value="PRK11113.1"/>
    <property type="match status" value="1"/>
</dbReference>
<organism evidence="3 4">
    <name type="scientific">Vibrio diazotrophicus</name>
    <dbReference type="NCBI Taxonomy" id="685"/>
    <lineage>
        <taxon>Bacteria</taxon>
        <taxon>Pseudomonadati</taxon>
        <taxon>Pseudomonadota</taxon>
        <taxon>Gammaproteobacteria</taxon>
        <taxon>Vibrionales</taxon>
        <taxon>Vibrionaceae</taxon>
        <taxon>Vibrio</taxon>
    </lineage>
</organism>
<proteinExistence type="inferred from homology"/>
<dbReference type="SUPFAM" id="SSF56601">
    <property type="entry name" value="beta-lactamase/transpeptidase-like"/>
    <property type="match status" value="1"/>
</dbReference>
<keyword evidence="2" id="KW-0378">Hydrolase</keyword>
<dbReference type="RefSeq" id="WP_102966225.1">
    <property type="nucleotide sequence ID" value="NZ_POSK01000006.1"/>
</dbReference>
<dbReference type="AlphaFoldDB" id="A0A2J8I2S5"/>
<dbReference type="Pfam" id="PF02113">
    <property type="entry name" value="Peptidase_S13"/>
    <property type="match status" value="1"/>
</dbReference>
<evidence type="ECO:0000313" key="4">
    <source>
        <dbReference type="Proteomes" id="UP000236449"/>
    </source>
</evidence>
<keyword evidence="3" id="KW-0645">Protease</keyword>
<comment type="similarity">
    <text evidence="1">Belongs to the peptidase S13 family.</text>
</comment>
<dbReference type="GO" id="GO:0000270">
    <property type="term" value="P:peptidoglycan metabolic process"/>
    <property type="evidence" value="ECO:0007669"/>
    <property type="project" value="TreeGrafter"/>
</dbReference>
<dbReference type="EMBL" id="POSK01000006">
    <property type="protein sequence ID" value="PNI04842.1"/>
    <property type="molecule type" value="Genomic_DNA"/>
</dbReference>
<evidence type="ECO:0000256" key="2">
    <source>
        <dbReference type="ARBA" id="ARBA00022801"/>
    </source>
</evidence>
<dbReference type="OrthoDB" id="9802627at2"/>
<dbReference type="Gene3D" id="3.40.710.10">
    <property type="entry name" value="DD-peptidase/beta-lactamase superfamily"/>
    <property type="match status" value="1"/>
</dbReference>
<sequence length="479" mass="53165">MQHIFLAKLTFEKIVFGFVVGLTITLLSFQAQANQVAAQLPPATRYALIAKKLTDKIETDTQSTNQYFPPASTLKIVTALAAKLELGDEFRFQTALSQSGNSYSLVFSGDPTLSSENIKQLLGNIKSTNSGVISGDIWLDNTAFTGYDKAVGWPWDIVGVCYSAPASAINIDGNCIQSSIYTEKDGTTRVYVPEQYPVYVMTDAETVSEQQQESRYCDLELYPTQENHYQLSGCLAERAKPLPLKFAVQNTNLYAQRVVYKLLNQLGLQLKGEIKIGKMPKTGKVIATHQSEPLPVLLDTMLKDSDNLIADTLTKSIGRHYYQQAGSFNNGTEAIKEVISKQTGISLKDEQLVDGSGLSRNNRLQASSMLQILHYIWKHDKTLGLINLLPSSGESGTLQYRRSMREEMIKGRIKAKSGSLYGTHNMAGYGLDEKGKPSAVFIQFVTDYFPPEVENEVPVEAPLVTFEKSFYRQIVELSK</sequence>
<dbReference type="PANTHER" id="PTHR30023:SF0">
    <property type="entry name" value="PENICILLIN-SENSITIVE CARBOXYPEPTIDASE A"/>
    <property type="match status" value="1"/>
</dbReference>
<keyword evidence="3" id="KW-0121">Carboxypeptidase</keyword>
<dbReference type="PANTHER" id="PTHR30023">
    <property type="entry name" value="D-ALANYL-D-ALANINE CARBOXYPEPTIDASE"/>
    <property type="match status" value="1"/>
</dbReference>
<gene>
    <name evidence="3" type="ORF">C1N32_10925</name>
</gene>
<dbReference type="InterPro" id="IPR012338">
    <property type="entry name" value="Beta-lactam/transpept-like"/>
</dbReference>
<dbReference type="Proteomes" id="UP000236449">
    <property type="component" value="Unassembled WGS sequence"/>
</dbReference>
<dbReference type="GO" id="GO:0006508">
    <property type="term" value="P:proteolysis"/>
    <property type="evidence" value="ECO:0007669"/>
    <property type="project" value="InterPro"/>
</dbReference>
<dbReference type="PRINTS" id="PR00922">
    <property type="entry name" value="DADACBPTASE3"/>
</dbReference>
<dbReference type="GO" id="GO:0004185">
    <property type="term" value="F:serine-type carboxypeptidase activity"/>
    <property type="evidence" value="ECO:0007669"/>
    <property type="project" value="InterPro"/>
</dbReference>
<name>A0A2J8I2S5_VIBDI</name>
<reference evidence="3 4" key="1">
    <citation type="submission" date="2018-01" db="EMBL/GenBank/DDBJ databases">
        <title>Draft genome sequences of six Vibrio diazotrophicus strains isolated from deep-sea sediments of the Baltic Sea.</title>
        <authorList>
            <person name="Castillo D."/>
            <person name="Vandieken V."/>
            <person name="Chiang O."/>
            <person name="Middelboe M."/>
        </authorList>
    </citation>
    <scope>NUCLEOTIDE SEQUENCE [LARGE SCALE GENOMIC DNA]</scope>
    <source>
        <strain evidence="3 4">60.27F</strain>
    </source>
</reference>
<evidence type="ECO:0000256" key="1">
    <source>
        <dbReference type="ARBA" id="ARBA00006096"/>
    </source>
</evidence>
<comment type="caution">
    <text evidence="3">The sequence shown here is derived from an EMBL/GenBank/DDBJ whole genome shotgun (WGS) entry which is preliminary data.</text>
</comment>
<protein>
    <submittedName>
        <fullName evidence="3">Serine-type D-Ala-D-Ala carboxypeptidase</fullName>
    </submittedName>
</protein>
<dbReference type="InterPro" id="IPR000667">
    <property type="entry name" value="Peptidase_S13"/>
</dbReference>